<keyword evidence="2" id="KW-1185">Reference proteome</keyword>
<evidence type="ECO:0000313" key="2">
    <source>
        <dbReference type="Proteomes" id="UP001501586"/>
    </source>
</evidence>
<comment type="caution">
    <text evidence="1">The sequence shown here is derived from an EMBL/GenBank/DDBJ whole genome shotgun (WGS) entry which is preliminary data.</text>
</comment>
<protein>
    <submittedName>
        <fullName evidence="1">Uncharacterized protein</fullName>
    </submittedName>
</protein>
<evidence type="ECO:0000313" key="1">
    <source>
        <dbReference type="EMBL" id="GAA4284559.1"/>
    </source>
</evidence>
<dbReference type="Proteomes" id="UP001501586">
    <property type="component" value="Unassembled WGS sequence"/>
</dbReference>
<dbReference type="EMBL" id="BAABAZ010000006">
    <property type="protein sequence ID" value="GAA4284559.1"/>
    <property type="molecule type" value="Genomic_DNA"/>
</dbReference>
<organism evidence="1 2">
    <name type="scientific">Brevibacterium daeguense</name>
    <dbReference type="NCBI Taxonomy" id="909936"/>
    <lineage>
        <taxon>Bacteria</taxon>
        <taxon>Bacillati</taxon>
        <taxon>Actinomycetota</taxon>
        <taxon>Actinomycetes</taxon>
        <taxon>Micrococcales</taxon>
        <taxon>Brevibacteriaceae</taxon>
        <taxon>Brevibacterium</taxon>
    </lineage>
</organism>
<reference evidence="2" key="1">
    <citation type="journal article" date="2019" name="Int. J. Syst. Evol. Microbiol.">
        <title>The Global Catalogue of Microorganisms (GCM) 10K type strain sequencing project: providing services to taxonomists for standard genome sequencing and annotation.</title>
        <authorList>
            <consortium name="The Broad Institute Genomics Platform"/>
            <consortium name="The Broad Institute Genome Sequencing Center for Infectious Disease"/>
            <person name="Wu L."/>
            <person name="Ma J."/>
        </authorList>
    </citation>
    <scope>NUCLEOTIDE SEQUENCE [LARGE SCALE GENOMIC DNA]</scope>
    <source>
        <strain evidence="2">JCM 17458</strain>
    </source>
</reference>
<gene>
    <name evidence="1" type="ORF">GCM10022261_20900</name>
</gene>
<proteinExistence type="predicted"/>
<sequence>MLLHLSPEAHFLSDGRREARLRVHALVRRTHKCRVAGTGMTGQSRLVPCGRDRTAARIPGSRHRARRLRLLLNRTVRRSLGRAEPAMARVRLLVRAGLIAVVDRRALRGPEAVCVRILGHACLCGDAFAQV</sequence>
<accession>A0ABP8EKP9</accession>
<name>A0ABP8EKP9_9MICO</name>